<evidence type="ECO:0000313" key="5">
    <source>
        <dbReference type="Proteomes" id="UP001527202"/>
    </source>
</evidence>
<dbReference type="AlphaFoldDB" id="A0A410X475"/>
<gene>
    <name evidence="2" type="ORF">M5X16_20180</name>
    <name evidence="3" type="ORF">PC41400_28485</name>
</gene>
<reference evidence="2 5" key="2">
    <citation type="submission" date="2022-05" db="EMBL/GenBank/DDBJ databases">
        <title>Genome Sequencing of Bee-Associated Microbes.</title>
        <authorList>
            <person name="Dunlap C."/>
        </authorList>
    </citation>
    <scope>NUCLEOTIDE SEQUENCE [LARGE SCALE GENOMIC DNA]</scope>
    <source>
        <strain evidence="2 5">NRRL B-23120</strain>
    </source>
</reference>
<dbReference type="RefSeq" id="WP_042234313.1">
    <property type="nucleotide sequence ID" value="NZ_CP026520.1"/>
</dbReference>
<keyword evidence="5" id="KW-1185">Reference proteome</keyword>
<dbReference type="InterPro" id="IPR034660">
    <property type="entry name" value="DinB/YfiT-like"/>
</dbReference>
<dbReference type="InterPro" id="IPR024775">
    <property type="entry name" value="DinB-like"/>
</dbReference>
<protein>
    <submittedName>
        <fullName evidence="3">DinB family protein</fullName>
    </submittedName>
</protein>
<accession>A0A410X475</accession>
<dbReference type="EMBL" id="CP026520">
    <property type="protein sequence ID" value="QAV21396.1"/>
    <property type="molecule type" value="Genomic_DNA"/>
</dbReference>
<dbReference type="GeneID" id="95378732"/>
<feature type="domain" description="DinB-like" evidence="1">
    <location>
        <begin position="26"/>
        <end position="146"/>
    </location>
</feature>
<dbReference type="SUPFAM" id="SSF109854">
    <property type="entry name" value="DinB/YfiT-like putative metalloenzymes"/>
    <property type="match status" value="1"/>
</dbReference>
<dbReference type="Proteomes" id="UP001527202">
    <property type="component" value="Unassembled WGS sequence"/>
</dbReference>
<evidence type="ECO:0000259" key="1">
    <source>
        <dbReference type="Pfam" id="PF12867"/>
    </source>
</evidence>
<dbReference type="Proteomes" id="UP000288943">
    <property type="component" value="Chromosome"/>
</dbReference>
<evidence type="ECO:0000313" key="4">
    <source>
        <dbReference type="Proteomes" id="UP000288943"/>
    </source>
</evidence>
<dbReference type="EMBL" id="JAMDMJ010000027">
    <property type="protein sequence ID" value="MCY9598077.1"/>
    <property type="molecule type" value="Genomic_DNA"/>
</dbReference>
<dbReference type="KEGG" id="pchi:PC41400_28485"/>
<dbReference type="OrthoDB" id="9798830at2"/>
<dbReference type="Gene3D" id="1.20.120.450">
    <property type="entry name" value="dinb family like domain"/>
    <property type="match status" value="1"/>
</dbReference>
<proteinExistence type="predicted"/>
<dbReference type="Pfam" id="PF12867">
    <property type="entry name" value="DinB_2"/>
    <property type="match status" value="1"/>
</dbReference>
<reference evidence="3 4" key="1">
    <citation type="submission" date="2018-01" db="EMBL/GenBank/DDBJ databases">
        <title>The whole genome sequencing and assembly of Paenibacillus chitinolyticus KCCM 41400 strain.</title>
        <authorList>
            <person name="Kim J.-Y."/>
            <person name="Park M.-K."/>
            <person name="Lee Y.-J."/>
            <person name="Yi H."/>
            <person name="Bahn Y.-S."/>
            <person name="Kim J.F."/>
            <person name="Lee D.-W."/>
        </authorList>
    </citation>
    <scope>NUCLEOTIDE SEQUENCE [LARGE SCALE GENOMIC DNA]</scope>
    <source>
        <strain evidence="3 4">KCCM 41400</strain>
    </source>
</reference>
<evidence type="ECO:0000313" key="3">
    <source>
        <dbReference type="EMBL" id="QAV21396.1"/>
    </source>
</evidence>
<name>A0A410X475_9BACL</name>
<evidence type="ECO:0000313" key="2">
    <source>
        <dbReference type="EMBL" id="MCY9598077.1"/>
    </source>
</evidence>
<sequence length="165" mass="19197">MVHVKDILSDQLLANANDPSWYLPFSAAVENLSEEAAFWKPSEDSYSIAEIVQHLLYWNETWQTRYQKSDVNTVPSIGNNNKSFIIPKDKKFTDLKDQLLDVLLKWQDLLTEEKVESDVIGFPVAAKWWELLGNLSTHNAYHIGQICYIRKLQKSWNVDEKQEII</sequence>
<organism evidence="3 4">
    <name type="scientific">Paenibacillus chitinolyticus</name>
    <dbReference type="NCBI Taxonomy" id="79263"/>
    <lineage>
        <taxon>Bacteria</taxon>
        <taxon>Bacillati</taxon>
        <taxon>Bacillota</taxon>
        <taxon>Bacilli</taxon>
        <taxon>Bacillales</taxon>
        <taxon>Paenibacillaceae</taxon>
        <taxon>Paenibacillus</taxon>
    </lineage>
</organism>